<sequence>MAIRIVLKPHKEGIAALQRDGFDVEPVRFGKGDHLVVRVCQEGACGQVTISGSPRGSFLGSLVSSARRAVREAMAK</sequence>
<proteinExistence type="predicted"/>
<protein>
    <submittedName>
        <fullName evidence="1">Uncharacterized protein</fullName>
    </submittedName>
</protein>
<accession>A0A9E7IXG4</accession>
<evidence type="ECO:0000313" key="1">
    <source>
        <dbReference type="EMBL" id="UQM93905.1"/>
    </source>
</evidence>
<dbReference type="Proteomes" id="UP001056973">
    <property type="component" value="Segment"/>
</dbReference>
<reference evidence="1" key="1">
    <citation type="submission" date="2022-04" db="EMBL/GenBank/DDBJ databases">
        <authorList>
            <person name="Wang L."/>
            <person name="Zhang J."/>
            <person name="Wang J."/>
        </authorList>
    </citation>
    <scope>NUCLEOTIDE SEQUENCE</scope>
</reference>
<keyword evidence="2" id="KW-1185">Reference proteome</keyword>
<gene>
    <name evidence="1" type="ORF">vBSmQDWS359_67</name>
</gene>
<name>A0A9E7IXG4_9CAUD</name>
<evidence type="ECO:0000313" key="2">
    <source>
        <dbReference type="Proteomes" id="UP001056973"/>
    </source>
</evidence>
<dbReference type="EMBL" id="ON331942">
    <property type="protein sequence ID" value="UQM93905.1"/>
    <property type="molecule type" value="Genomic_DNA"/>
</dbReference>
<organism evidence="1 2">
    <name type="scientific">Stenotrophomonas phage vB_Sm_QDWS359</name>
    <dbReference type="NCBI Taxonomy" id="2943841"/>
    <lineage>
        <taxon>Viruses</taxon>
        <taxon>Duplodnaviria</taxon>
        <taxon>Heunggongvirae</taxon>
        <taxon>Uroviricota</taxon>
        <taxon>Caudoviricetes</taxon>
        <taxon>Mesyanzhinovviridae</taxon>
        <taxon>Bradleyvirinae</taxon>
        <taxon>Xooduovirus</taxon>
        <taxon>Xooduovirus QDWS359</taxon>
    </lineage>
</organism>